<dbReference type="PANTHER" id="PTHR17901:SF14">
    <property type="entry name" value="MAGNESIUM-DEPENDENT PHOSPHATASE 1"/>
    <property type="match status" value="1"/>
</dbReference>
<dbReference type="AlphaFoldDB" id="A0AAE0GU40"/>
<dbReference type="Pfam" id="PF00313">
    <property type="entry name" value="CSD"/>
    <property type="match status" value="1"/>
</dbReference>
<dbReference type="Pfam" id="PF12689">
    <property type="entry name" value="Acid_PPase"/>
    <property type="match status" value="1"/>
</dbReference>
<dbReference type="PANTHER" id="PTHR17901">
    <property type="entry name" value="MAGNESIUM-DEPENDENT PHOSPHATASE 1 MDP1"/>
    <property type="match status" value="1"/>
</dbReference>
<protein>
    <recommendedName>
        <fullName evidence="2">CSD domain-containing protein</fullName>
    </recommendedName>
</protein>
<reference evidence="3 4" key="1">
    <citation type="journal article" date="2015" name="Genome Biol. Evol.">
        <title>Comparative Genomics of a Bacterivorous Green Alga Reveals Evolutionary Causalities and Consequences of Phago-Mixotrophic Mode of Nutrition.</title>
        <authorList>
            <person name="Burns J.A."/>
            <person name="Paasch A."/>
            <person name="Narechania A."/>
            <person name="Kim E."/>
        </authorList>
    </citation>
    <scope>NUCLEOTIDE SEQUENCE [LARGE SCALE GENOMIC DNA]</scope>
    <source>
        <strain evidence="3 4">PLY_AMNH</strain>
    </source>
</reference>
<evidence type="ECO:0000313" key="4">
    <source>
        <dbReference type="Proteomes" id="UP001190700"/>
    </source>
</evidence>
<dbReference type="PROSITE" id="PS51857">
    <property type="entry name" value="CSD_2"/>
    <property type="match status" value="1"/>
</dbReference>
<feature type="domain" description="CSD" evidence="2">
    <location>
        <begin position="306"/>
        <end position="374"/>
    </location>
</feature>
<dbReference type="InterPro" id="IPR011129">
    <property type="entry name" value="CSD"/>
</dbReference>
<accession>A0AAE0GU40</accession>
<dbReference type="SUPFAM" id="SSF88697">
    <property type="entry name" value="PUA domain-like"/>
    <property type="match status" value="1"/>
</dbReference>
<dbReference type="SMART" id="SM00357">
    <property type="entry name" value="CSP"/>
    <property type="match status" value="1"/>
</dbReference>
<dbReference type="Proteomes" id="UP001190700">
    <property type="component" value="Unassembled WGS sequence"/>
</dbReference>
<dbReference type="NCBIfam" id="TIGR01681">
    <property type="entry name" value="HAD-SF-IIIC"/>
    <property type="match status" value="1"/>
</dbReference>
<sequence>MNSLQYAFGATTPSCTLQPQRYCTAIAHKQLGRHTIPLGTCTLRRTLPPGTYLGGKNALRVSCMMEQALAKAGVVKKEQPAPTFTEDSVDQPQKKTLPLLIVFDLDNTLWTPELYQLRLPSSRAPIAGKDVQLFPEAAAILQELAEGGEWTASGTRVAIASRTHKKAWAENLLQQFEIVPGMTLHELICNNGKGGLIEIRTGSKLDHFRRLQKASGVEYEDMLFFDDAFGGKYGNCEPVARELGVLSAHCPKGLNFSIWDAALDAFAAARTSGERYRHHAVVSEKHGVKQVGAENREKKTGANGSGNEGRVKMWNEEKGYGFIESPSSDGDVFAHRSVLAGGLESEDMVSGLAVRFHIGTDAKTGRRCATSVEPAEGISKASGQQAPRRWSTDDPQTGTEDADSLDMPCLSLCQPFATLILNGVKTIETRNNPELLKPYAGQEVMIRIGMRDWPDDKGWRRQMEAAGYSKEDMERLSKPPPSVKKGDIAGVVRLGKTMPNSQLARVIPGGWPSVEQGVCASKEDMMKYSTPIETATWLEKPLRAKGNFAGVWFQNIPASSLENSKDAK</sequence>
<evidence type="ECO:0000256" key="1">
    <source>
        <dbReference type="SAM" id="MobiDB-lite"/>
    </source>
</evidence>
<gene>
    <name evidence="3" type="ORF">CYMTET_7912</name>
</gene>
<dbReference type="InterPro" id="IPR012340">
    <property type="entry name" value="NA-bd_OB-fold"/>
</dbReference>
<evidence type="ECO:0000259" key="2">
    <source>
        <dbReference type="PROSITE" id="PS51857"/>
    </source>
</evidence>
<dbReference type="SUPFAM" id="SSF56784">
    <property type="entry name" value="HAD-like"/>
    <property type="match status" value="1"/>
</dbReference>
<dbReference type="InterPro" id="IPR019844">
    <property type="entry name" value="CSD_CS"/>
</dbReference>
<dbReference type="GO" id="GO:0003993">
    <property type="term" value="F:acid phosphatase activity"/>
    <property type="evidence" value="ECO:0007669"/>
    <property type="project" value="TreeGrafter"/>
</dbReference>
<dbReference type="InterPro" id="IPR036412">
    <property type="entry name" value="HAD-like_sf"/>
</dbReference>
<dbReference type="InterPro" id="IPR010033">
    <property type="entry name" value="HAD_SF_ppase_IIIC"/>
</dbReference>
<evidence type="ECO:0000313" key="3">
    <source>
        <dbReference type="EMBL" id="KAK3284440.1"/>
    </source>
</evidence>
<keyword evidence="4" id="KW-1185">Reference proteome</keyword>
<dbReference type="InterPro" id="IPR015947">
    <property type="entry name" value="PUA-like_sf"/>
</dbReference>
<comment type="caution">
    <text evidence="3">The sequence shown here is derived from an EMBL/GenBank/DDBJ whole genome shotgun (WGS) entry which is preliminary data.</text>
</comment>
<dbReference type="CDD" id="cd04458">
    <property type="entry name" value="CSP_CDS"/>
    <property type="match status" value="1"/>
</dbReference>
<dbReference type="GO" id="GO:0003676">
    <property type="term" value="F:nucleic acid binding"/>
    <property type="evidence" value="ECO:0007669"/>
    <property type="project" value="InterPro"/>
</dbReference>
<dbReference type="PROSITE" id="PS00352">
    <property type="entry name" value="CSD_1"/>
    <property type="match status" value="1"/>
</dbReference>
<dbReference type="Gene3D" id="3.40.50.1000">
    <property type="entry name" value="HAD superfamily/HAD-like"/>
    <property type="match status" value="1"/>
</dbReference>
<name>A0AAE0GU40_9CHLO</name>
<dbReference type="SUPFAM" id="SSF50249">
    <property type="entry name" value="Nucleic acid-binding proteins"/>
    <property type="match status" value="1"/>
</dbReference>
<dbReference type="InterPro" id="IPR023214">
    <property type="entry name" value="HAD_sf"/>
</dbReference>
<dbReference type="InterPro" id="IPR002059">
    <property type="entry name" value="CSP_DNA-bd"/>
</dbReference>
<dbReference type="Gene3D" id="2.40.50.140">
    <property type="entry name" value="Nucleic acid-binding proteins"/>
    <property type="match status" value="1"/>
</dbReference>
<proteinExistence type="predicted"/>
<dbReference type="InterPro" id="IPR010036">
    <property type="entry name" value="MDP_1_eu_arc"/>
</dbReference>
<organism evidence="3 4">
    <name type="scientific">Cymbomonas tetramitiformis</name>
    <dbReference type="NCBI Taxonomy" id="36881"/>
    <lineage>
        <taxon>Eukaryota</taxon>
        <taxon>Viridiplantae</taxon>
        <taxon>Chlorophyta</taxon>
        <taxon>Pyramimonadophyceae</taxon>
        <taxon>Pyramimonadales</taxon>
        <taxon>Pyramimonadaceae</taxon>
        <taxon>Cymbomonas</taxon>
    </lineage>
</organism>
<feature type="region of interest" description="Disordered" evidence="1">
    <location>
        <begin position="365"/>
        <end position="403"/>
    </location>
</feature>
<dbReference type="EMBL" id="LGRX02002283">
    <property type="protein sequence ID" value="KAK3284440.1"/>
    <property type="molecule type" value="Genomic_DNA"/>
</dbReference>